<evidence type="ECO:0000313" key="1">
    <source>
        <dbReference type="EMBL" id="TVU23679.1"/>
    </source>
</evidence>
<dbReference type="Gramene" id="TVU23679">
    <property type="protein sequence ID" value="TVU23679"/>
    <property type="gene ID" value="EJB05_26058"/>
</dbReference>
<organism evidence="1 2">
    <name type="scientific">Eragrostis curvula</name>
    <name type="common">weeping love grass</name>
    <dbReference type="NCBI Taxonomy" id="38414"/>
    <lineage>
        <taxon>Eukaryota</taxon>
        <taxon>Viridiplantae</taxon>
        <taxon>Streptophyta</taxon>
        <taxon>Embryophyta</taxon>
        <taxon>Tracheophyta</taxon>
        <taxon>Spermatophyta</taxon>
        <taxon>Magnoliopsida</taxon>
        <taxon>Liliopsida</taxon>
        <taxon>Poales</taxon>
        <taxon>Poaceae</taxon>
        <taxon>PACMAD clade</taxon>
        <taxon>Chloridoideae</taxon>
        <taxon>Eragrostideae</taxon>
        <taxon>Eragrostidinae</taxon>
        <taxon>Eragrostis</taxon>
    </lineage>
</organism>
<dbReference type="AlphaFoldDB" id="A0A5J9UIQ9"/>
<accession>A0A5J9UIQ9</accession>
<reference evidence="1 2" key="1">
    <citation type="journal article" date="2019" name="Sci. Rep.">
        <title>A high-quality genome of Eragrostis curvula grass provides insights into Poaceae evolution and supports new strategies to enhance forage quality.</title>
        <authorList>
            <person name="Carballo J."/>
            <person name="Santos B.A.C.M."/>
            <person name="Zappacosta D."/>
            <person name="Garbus I."/>
            <person name="Selva J.P."/>
            <person name="Gallo C.A."/>
            <person name="Diaz A."/>
            <person name="Albertini E."/>
            <person name="Caccamo M."/>
            <person name="Echenique V."/>
        </authorList>
    </citation>
    <scope>NUCLEOTIDE SEQUENCE [LARGE SCALE GENOMIC DNA]</scope>
    <source>
        <strain evidence="2">cv. Victoria</strain>
        <tissue evidence="1">Leaf</tissue>
    </source>
</reference>
<feature type="non-terminal residue" evidence="1">
    <location>
        <position position="1"/>
    </location>
</feature>
<protein>
    <submittedName>
        <fullName evidence="1">Uncharacterized protein</fullName>
    </submittedName>
</protein>
<dbReference type="Proteomes" id="UP000324897">
    <property type="component" value="Chromosome 2"/>
</dbReference>
<gene>
    <name evidence="1" type="ORF">EJB05_26058</name>
</gene>
<sequence>MEWVLKHNNSMKTGTWSLKETRYDGLQYKGPWVMDDYLTSKPGDEGTLPQWNGSWSFNEDADNGHLISQIMLIEISNQYASVSLRIEK</sequence>
<evidence type="ECO:0000313" key="2">
    <source>
        <dbReference type="Proteomes" id="UP000324897"/>
    </source>
</evidence>
<dbReference type="EMBL" id="RWGY01000013">
    <property type="protein sequence ID" value="TVU23679.1"/>
    <property type="molecule type" value="Genomic_DNA"/>
</dbReference>
<name>A0A5J9UIQ9_9POAL</name>
<keyword evidence="2" id="KW-1185">Reference proteome</keyword>
<comment type="caution">
    <text evidence="1">The sequence shown here is derived from an EMBL/GenBank/DDBJ whole genome shotgun (WGS) entry which is preliminary data.</text>
</comment>
<proteinExistence type="predicted"/>